<sequence>MDYPKASMLTPAGHLKAPPYISQEGNKAFKLPDPSSADILPLNFTLSLCRQEEQGRKRLCDYKLQQRLSSQLKLSTKMKREAEAAQTNGQSTFKHIFGNNCNTVEVFFQIDYYGERAPLTSRKATLKNTQALGSIMFGAGLKLNYGDKIREYVEKTMSWNIEEDALVNPPAIPKDTQHKDYEEWLLANLHPCWPPWARTGLYYWGIWMEQVI</sequence>
<dbReference type="OrthoDB" id="4638065at2759"/>
<organism evidence="1 2">
    <name type="scientific">Tuber borchii</name>
    <name type="common">White truffle</name>
    <dbReference type="NCBI Taxonomy" id="42251"/>
    <lineage>
        <taxon>Eukaryota</taxon>
        <taxon>Fungi</taxon>
        <taxon>Dikarya</taxon>
        <taxon>Ascomycota</taxon>
        <taxon>Pezizomycotina</taxon>
        <taxon>Pezizomycetes</taxon>
        <taxon>Pezizales</taxon>
        <taxon>Tuberaceae</taxon>
        <taxon>Tuber</taxon>
    </lineage>
</organism>
<gene>
    <name evidence="1" type="ORF">B9Z19DRAFT_1138803</name>
</gene>
<dbReference type="Proteomes" id="UP000244722">
    <property type="component" value="Unassembled WGS sequence"/>
</dbReference>
<reference evidence="1 2" key="1">
    <citation type="submission" date="2017-04" db="EMBL/GenBank/DDBJ databases">
        <title>Draft genome sequence of Tuber borchii Vittad., a whitish edible truffle.</title>
        <authorList>
            <consortium name="DOE Joint Genome Institute"/>
            <person name="Murat C."/>
            <person name="Kuo A."/>
            <person name="Barry K.W."/>
            <person name="Clum A."/>
            <person name="Dockter R.B."/>
            <person name="Fauchery L."/>
            <person name="Iotti M."/>
            <person name="Kohler A."/>
            <person name="Labutti K."/>
            <person name="Lindquist E.A."/>
            <person name="Lipzen A."/>
            <person name="Ohm R.A."/>
            <person name="Wang M."/>
            <person name="Grigoriev I.V."/>
            <person name="Zambonelli A."/>
            <person name="Martin F.M."/>
        </authorList>
    </citation>
    <scope>NUCLEOTIDE SEQUENCE [LARGE SCALE GENOMIC DNA]</scope>
    <source>
        <strain evidence="1 2">Tbo3840</strain>
    </source>
</reference>
<keyword evidence="2" id="KW-1185">Reference proteome</keyword>
<dbReference type="EMBL" id="NESQ01000677">
    <property type="protein sequence ID" value="PUU72193.1"/>
    <property type="molecule type" value="Genomic_DNA"/>
</dbReference>
<accession>A0A2T6Z9N2</accession>
<name>A0A2T6Z9N2_TUBBO</name>
<comment type="caution">
    <text evidence="1">The sequence shown here is derived from an EMBL/GenBank/DDBJ whole genome shotgun (WGS) entry which is preliminary data.</text>
</comment>
<protein>
    <submittedName>
        <fullName evidence="1">Uncharacterized protein</fullName>
    </submittedName>
</protein>
<evidence type="ECO:0000313" key="2">
    <source>
        <dbReference type="Proteomes" id="UP000244722"/>
    </source>
</evidence>
<dbReference type="AlphaFoldDB" id="A0A2T6Z9N2"/>
<proteinExistence type="predicted"/>
<evidence type="ECO:0000313" key="1">
    <source>
        <dbReference type="EMBL" id="PUU72193.1"/>
    </source>
</evidence>